<evidence type="ECO:0008006" key="4">
    <source>
        <dbReference type="Google" id="ProtNLM"/>
    </source>
</evidence>
<evidence type="ECO:0000313" key="2">
    <source>
        <dbReference type="EMBL" id="CEO89659.1"/>
    </source>
</evidence>
<proteinExistence type="predicted"/>
<name>A0A0B7MGA8_9FIRM</name>
<dbReference type="Proteomes" id="UP000046155">
    <property type="component" value="Unassembled WGS sequence"/>
</dbReference>
<dbReference type="OrthoDB" id="1690557at2"/>
<keyword evidence="3" id="KW-1185">Reference proteome</keyword>
<evidence type="ECO:0000256" key="1">
    <source>
        <dbReference type="SAM" id="Coils"/>
    </source>
</evidence>
<dbReference type="EMBL" id="CDRZ01000253">
    <property type="protein sequence ID" value="CEO89659.1"/>
    <property type="molecule type" value="Genomic_DNA"/>
</dbReference>
<organism evidence="2 3">
    <name type="scientific">Syntrophaceticus schinkii</name>
    <dbReference type="NCBI Taxonomy" id="499207"/>
    <lineage>
        <taxon>Bacteria</taxon>
        <taxon>Bacillati</taxon>
        <taxon>Bacillota</taxon>
        <taxon>Clostridia</taxon>
        <taxon>Thermoanaerobacterales</taxon>
        <taxon>Thermoanaerobacterales Family III. Incertae Sedis</taxon>
        <taxon>Syntrophaceticus</taxon>
    </lineage>
</organism>
<feature type="coiled-coil region" evidence="1">
    <location>
        <begin position="66"/>
        <end position="143"/>
    </location>
</feature>
<protein>
    <recommendedName>
        <fullName evidence="4">ATPase</fullName>
    </recommendedName>
</protein>
<evidence type="ECO:0000313" key="3">
    <source>
        <dbReference type="Proteomes" id="UP000046155"/>
    </source>
</evidence>
<gene>
    <name evidence="2" type="ORF">SSCH_550013</name>
</gene>
<dbReference type="RefSeq" id="WP_044665563.1">
    <property type="nucleotide sequence ID" value="NZ_CDRZ01000253.1"/>
</dbReference>
<reference evidence="3" key="1">
    <citation type="submission" date="2015-01" db="EMBL/GenBank/DDBJ databases">
        <authorList>
            <person name="Manzoor Shahid"/>
            <person name="Zubair Saima"/>
        </authorList>
    </citation>
    <scope>NUCLEOTIDE SEQUENCE [LARGE SCALE GENOMIC DNA]</scope>
    <source>
        <strain evidence="3">Sp3</strain>
    </source>
</reference>
<accession>A0A0B7MGA8</accession>
<dbReference type="AlphaFoldDB" id="A0A0B7MGA8"/>
<sequence length="148" mass="17199">MDLNIFNVLDELEDMIDNSKRVLGKVLINEEALLEYVDKIRTLLPEEIHQAKWLSKERERLIQEAHQESERIISDTREEIKRLSDESEVVRQAKENAEEIIVQSKRLAQEIKSGAADYADDILNRLENNLSQSLTVIGQARDELNQMK</sequence>
<keyword evidence="1" id="KW-0175">Coiled coil</keyword>